<organism evidence="6 7">
    <name type="scientific">Brochothrix thermosphacta</name>
    <name type="common">Microbacterium thermosphactum</name>
    <dbReference type="NCBI Taxonomy" id="2756"/>
    <lineage>
        <taxon>Bacteria</taxon>
        <taxon>Bacillati</taxon>
        <taxon>Bacillota</taxon>
        <taxon>Bacilli</taxon>
        <taxon>Bacillales</taxon>
        <taxon>Listeriaceae</taxon>
        <taxon>Brochothrix</taxon>
    </lineage>
</organism>
<protein>
    <recommendedName>
        <fullName evidence="4">Putative HNH nuclease YajD</fullName>
    </recommendedName>
</protein>
<evidence type="ECO:0000256" key="1">
    <source>
        <dbReference type="ARBA" id="ARBA00022722"/>
    </source>
</evidence>
<dbReference type="PANTHER" id="PTHR41286">
    <property type="entry name" value="HNH NUCLEASE YAJD-RELATED"/>
    <property type="match status" value="1"/>
</dbReference>
<comment type="similarity">
    <text evidence="3">Belongs to the HNH nuclease family.</text>
</comment>
<dbReference type="GO" id="GO:0008270">
    <property type="term" value="F:zinc ion binding"/>
    <property type="evidence" value="ECO:0007669"/>
    <property type="project" value="InterPro"/>
</dbReference>
<dbReference type="Pfam" id="PF01844">
    <property type="entry name" value="HNH"/>
    <property type="match status" value="1"/>
</dbReference>
<feature type="domain" description="HNH nuclease" evidence="5">
    <location>
        <begin position="18"/>
        <end position="83"/>
    </location>
</feature>
<proteinExistence type="inferred from homology"/>
<accession>A0A291BVV5</accession>
<dbReference type="SMART" id="SM00507">
    <property type="entry name" value="HNHc"/>
    <property type="match status" value="1"/>
</dbReference>
<dbReference type="AlphaFoldDB" id="A0A291BVV5"/>
<evidence type="ECO:0000256" key="4">
    <source>
        <dbReference type="ARBA" id="ARBA00040194"/>
    </source>
</evidence>
<dbReference type="CDD" id="cd00085">
    <property type="entry name" value="HNHc"/>
    <property type="match status" value="1"/>
</dbReference>
<dbReference type="InterPro" id="IPR003615">
    <property type="entry name" value="HNH_nuc"/>
</dbReference>
<dbReference type="GO" id="GO:0016787">
    <property type="term" value="F:hydrolase activity"/>
    <property type="evidence" value="ECO:0007669"/>
    <property type="project" value="UniProtKB-KW"/>
</dbReference>
<dbReference type="KEGG" id="bths:CNY62_02490"/>
<keyword evidence="1" id="KW-0540">Nuclease</keyword>
<dbReference type="RefSeq" id="WP_096699264.1">
    <property type="nucleotide sequence ID" value="NZ_CP023483.1"/>
</dbReference>
<dbReference type="GO" id="GO:0004519">
    <property type="term" value="F:endonuclease activity"/>
    <property type="evidence" value="ECO:0007669"/>
    <property type="project" value="InterPro"/>
</dbReference>
<evidence type="ECO:0000313" key="7">
    <source>
        <dbReference type="Proteomes" id="UP000243591"/>
    </source>
</evidence>
<dbReference type="GO" id="GO:0005829">
    <property type="term" value="C:cytosol"/>
    <property type="evidence" value="ECO:0007669"/>
    <property type="project" value="TreeGrafter"/>
</dbReference>
<dbReference type="EMBL" id="CP023483">
    <property type="protein sequence ID" value="ATF25352.1"/>
    <property type="molecule type" value="Genomic_DNA"/>
</dbReference>
<evidence type="ECO:0000259" key="5">
    <source>
        <dbReference type="SMART" id="SM00507"/>
    </source>
</evidence>
<dbReference type="Proteomes" id="UP000243591">
    <property type="component" value="Chromosome"/>
</dbReference>
<name>A0A291BVV5_BROTH</name>
<evidence type="ECO:0000256" key="2">
    <source>
        <dbReference type="ARBA" id="ARBA00022801"/>
    </source>
</evidence>
<evidence type="ECO:0000256" key="3">
    <source>
        <dbReference type="ARBA" id="ARBA00038412"/>
    </source>
</evidence>
<dbReference type="OrthoDB" id="9811997at2"/>
<dbReference type="GO" id="GO:0003676">
    <property type="term" value="F:nucleic acid binding"/>
    <property type="evidence" value="ECO:0007669"/>
    <property type="project" value="InterPro"/>
</dbReference>
<gene>
    <name evidence="6" type="ORF">CNY62_02490</name>
</gene>
<dbReference type="PANTHER" id="PTHR41286:SF1">
    <property type="entry name" value="HNH NUCLEASE YAJD-RELATED"/>
    <property type="match status" value="1"/>
</dbReference>
<dbReference type="Gene3D" id="1.10.30.50">
    <property type="match status" value="1"/>
</dbReference>
<dbReference type="InterPro" id="IPR002711">
    <property type="entry name" value="HNH"/>
</dbReference>
<keyword evidence="2 6" id="KW-0378">Hydrolase</keyword>
<reference evidence="6 7" key="1">
    <citation type="submission" date="2017-09" db="EMBL/GenBank/DDBJ databases">
        <title>Complete Genome Sequences of Two Strains of the Meat Spoilage Bacterium Brochothrix thermosphacta Isolated from Ground Chicken.</title>
        <authorList>
            <person name="Paoli G.C."/>
            <person name="Wijey C."/>
            <person name="Chen C.-Y."/>
            <person name="Nguyen L."/>
            <person name="Yan X."/>
            <person name="Irwin P.L."/>
        </authorList>
    </citation>
    <scope>NUCLEOTIDE SEQUENCE [LARGE SCALE GENOMIC DNA]</scope>
    <source>
        <strain evidence="6 7">BI</strain>
    </source>
</reference>
<keyword evidence="7" id="KW-1185">Reference proteome</keyword>
<sequence>MLTKEERSKFYKTRAWSQVRLKVLSRDNYECQQCKRDGLTYTNKHDTDKHKRLDVDHIKDLEHYPELGLEIDNLITLCVRHHNQKHNRFTKKIPKWTDERW</sequence>
<evidence type="ECO:0000313" key="6">
    <source>
        <dbReference type="EMBL" id="ATF25352.1"/>
    </source>
</evidence>